<proteinExistence type="predicted"/>
<dbReference type="AlphaFoldDB" id="A0A915EAI7"/>
<organism evidence="1 2">
    <name type="scientific">Ditylenchus dipsaci</name>
    <dbReference type="NCBI Taxonomy" id="166011"/>
    <lineage>
        <taxon>Eukaryota</taxon>
        <taxon>Metazoa</taxon>
        <taxon>Ecdysozoa</taxon>
        <taxon>Nematoda</taxon>
        <taxon>Chromadorea</taxon>
        <taxon>Rhabditida</taxon>
        <taxon>Tylenchina</taxon>
        <taxon>Tylenchomorpha</taxon>
        <taxon>Sphaerularioidea</taxon>
        <taxon>Anguinidae</taxon>
        <taxon>Anguininae</taxon>
        <taxon>Ditylenchus</taxon>
    </lineage>
</organism>
<evidence type="ECO:0000313" key="1">
    <source>
        <dbReference type="Proteomes" id="UP000887574"/>
    </source>
</evidence>
<reference evidence="2" key="1">
    <citation type="submission" date="2022-11" db="UniProtKB">
        <authorList>
            <consortium name="WormBaseParasite"/>
        </authorList>
    </citation>
    <scope>IDENTIFICATION</scope>
</reference>
<name>A0A915EAI7_9BILA</name>
<dbReference type="Proteomes" id="UP000887574">
    <property type="component" value="Unplaced"/>
</dbReference>
<evidence type="ECO:0000313" key="2">
    <source>
        <dbReference type="WBParaSite" id="jg3804"/>
    </source>
</evidence>
<accession>A0A915EAI7</accession>
<sequence length="72" mass="7820">MGTEFTEVMSRVYESVQASSGVFSISADIATTKGLRQSFLGIAVHYWCDNCSAFKVAGLDLVEMEGRHSALI</sequence>
<protein>
    <submittedName>
        <fullName evidence="2">Uncharacterized protein</fullName>
    </submittedName>
</protein>
<dbReference type="WBParaSite" id="jg3804">
    <property type="protein sequence ID" value="jg3804"/>
    <property type="gene ID" value="jg3804"/>
</dbReference>
<keyword evidence="1" id="KW-1185">Reference proteome</keyword>